<dbReference type="PANTHER" id="PTHR43611:SF3">
    <property type="entry name" value="FLAVIN MONONUCLEOTIDE HYDROLASE 1, CHLOROPLATIC"/>
    <property type="match status" value="1"/>
</dbReference>
<dbReference type="SFLD" id="SFLDG01129">
    <property type="entry name" value="C1.5:_HAD__Beta-PGM__Phosphata"/>
    <property type="match status" value="1"/>
</dbReference>
<dbReference type="STRING" id="706587.Desti_0273"/>
<dbReference type="RefSeq" id="WP_014808174.1">
    <property type="nucleotide sequence ID" value="NC_018025.1"/>
</dbReference>
<protein>
    <submittedName>
        <fullName evidence="1">Haloacid dehalogenase superfamily protein, subfamily IA, variant 3 with third motif having DD or ED</fullName>
    </submittedName>
</protein>
<dbReference type="PANTHER" id="PTHR43611">
    <property type="entry name" value="ALPHA-D-GLUCOSE 1-PHOSPHATE PHOSPHATASE"/>
    <property type="match status" value="1"/>
</dbReference>
<dbReference type="HOGENOM" id="CLU_045011_9_1_7"/>
<name>I4C0C4_DESTA</name>
<dbReference type="SFLD" id="SFLDS00003">
    <property type="entry name" value="Haloacid_Dehalogenase"/>
    <property type="match status" value="1"/>
</dbReference>
<gene>
    <name evidence="1" type="ordered locus">Desti_0273</name>
</gene>
<dbReference type="EMBL" id="CP003360">
    <property type="protein sequence ID" value="AFM23015.1"/>
    <property type="molecule type" value="Genomic_DNA"/>
</dbReference>
<dbReference type="Pfam" id="PF00702">
    <property type="entry name" value="Hydrolase"/>
    <property type="match status" value="1"/>
</dbReference>
<dbReference type="InterPro" id="IPR023198">
    <property type="entry name" value="PGP-like_dom2"/>
</dbReference>
<sequence>MIRDIIFDLGNVLVPLNWDHAFERLIPHLSDELIHMKETRPTAFESLFYGPAVALETGKIDFAKFHEIVTAILDTPIDQKEFRDMWCSIFTLDDRMADLAESLSDDYGAWLASNTSRAHWRYIIAKYPRLSFFKGAALSFELNSMKPSPFYFQKALELFGINPKTSVFIDDIEENVLGAVNLGMTGIVYKDRMQLLDELHALGVHERV</sequence>
<evidence type="ECO:0000313" key="1">
    <source>
        <dbReference type="EMBL" id="AFM23015.1"/>
    </source>
</evidence>
<reference evidence="2" key="1">
    <citation type="submission" date="2012-06" db="EMBL/GenBank/DDBJ databases">
        <title>Complete sequence of chromosome of Desulfomonile tiedjei DSM 6799.</title>
        <authorList>
            <person name="Lucas S."/>
            <person name="Copeland A."/>
            <person name="Lapidus A."/>
            <person name="Glavina del Rio T."/>
            <person name="Dalin E."/>
            <person name="Tice H."/>
            <person name="Bruce D."/>
            <person name="Goodwin L."/>
            <person name="Pitluck S."/>
            <person name="Peters L."/>
            <person name="Ovchinnikova G."/>
            <person name="Zeytun A."/>
            <person name="Lu M."/>
            <person name="Kyrpides N."/>
            <person name="Mavromatis K."/>
            <person name="Ivanova N."/>
            <person name="Brettin T."/>
            <person name="Detter J.C."/>
            <person name="Han C."/>
            <person name="Larimer F."/>
            <person name="Land M."/>
            <person name="Hauser L."/>
            <person name="Markowitz V."/>
            <person name="Cheng J.-F."/>
            <person name="Hugenholtz P."/>
            <person name="Woyke T."/>
            <person name="Wu D."/>
            <person name="Spring S."/>
            <person name="Schroeder M."/>
            <person name="Brambilla E."/>
            <person name="Klenk H.-P."/>
            <person name="Eisen J.A."/>
        </authorList>
    </citation>
    <scope>NUCLEOTIDE SEQUENCE [LARGE SCALE GENOMIC DNA]</scope>
    <source>
        <strain evidence="2">ATCC 49306 / DSM 6799 / DCB-1</strain>
    </source>
</reference>
<dbReference type="Gene3D" id="1.10.150.240">
    <property type="entry name" value="Putative phosphatase, domain 2"/>
    <property type="match status" value="1"/>
</dbReference>
<dbReference type="Proteomes" id="UP000006055">
    <property type="component" value="Chromosome"/>
</dbReference>
<dbReference type="eggNOG" id="COG1011">
    <property type="taxonomic scope" value="Bacteria"/>
</dbReference>
<dbReference type="KEGG" id="dti:Desti_0273"/>
<proteinExistence type="predicted"/>
<keyword evidence="2" id="KW-1185">Reference proteome</keyword>
<evidence type="ECO:0000313" key="2">
    <source>
        <dbReference type="Proteomes" id="UP000006055"/>
    </source>
</evidence>
<dbReference type="Gene3D" id="3.40.50.1000">
    <property type="entry name" value="HAD superfamily/HAD-like"/>
    <property type="match status" value="1"/>
</dbReference>
<accession>I4C0C4</accession>
<dbReference type="OrthoDB" id="9795007at2"/>
<dbReference type="AlphaFoldDB" id="I4C0C4"/>
<dbReference type="CDD" id="cd02603">
    <property type="entry name" value="HAD_sEH-N_like"/>
    <property type="match status" value="1"/>
</dbReference>
<dbReference type="SUPFAM" id="SSF56784">
    <property type="entry name" value="HAD-like"/>
    <property type="match status" value="1"/>
</dbReference>
<organism evidence="1 2">
    <name type="scientific">Desulfomonile tiedjei (strain ATCC 49306 / DSM 6799 / DCB-1)</name>
    <dbReference type="NCBI Taxonomy" id="706587"/>
    <lineage>
        <taxon>Bacteria</taxon>
        <taxon>Pseudomonadati</taxon>
        <taxon>Thermodesulfobacteriota</taxon>
        <taxon>Desulfomonilia</taxon>
        <taxon>Desulfomonilales</taxon>
        <taxon>Desulfomonilaceae</taxon>
        <taxon>Desulfomonile</taxon>
    </lineage>
</organism>
<dbReference type="InterPro" id="IPR023214">
    <property type="entry name" value="HAD_sf"/>
</dbReference>
<dbReference type="InterPro" id="IPR036412">
    <property type="entry name" value="HAD-like_sf"/>
</dbReference>
<dbReference type="InterPro" id="IPR006439">
    <property type="entry name" value="HAD-SF_hydro_IA"/>
</dbReference>
<dbReference type="NCBIfam" id="TIGR01509">
    <property type="entry name" value="HAD-SF-IA-v3"/>
    <property type="match status" value="1"/>
</dbReference>